<organism evidence="1 2">
    <name type="scientific">Streptomyces chromofuscus</name>
    <dbReference type="NCBI Taxonomy" id="42881"/>
    <lineage>
        <taxon>Bacteria</taxon>
        <taxon>Bacillati</taxon>
        <taxon>Actinomycetota</taxon>
        <taxon>Actinomycetes</taxon>
        <taxon>Kitasatosporales</taxon>
        <taxon>Streptomycetaceae</taxon>
        <taxon>Streptomyces</taxon>
    </lineage>
</organism>
<dbReference type="GO" id="GO:0003677">
    <property type="term" value="F:DNA binding"/>
    <property type="evidence" value="ECO:0007669"/>
    <property type="project" value="InterPro"/>
</dbReference>
<evidence type="ECO:0000313" key="1">
    <source>
        <dbReference type="EMBL" id="QOV44802.1"/>
    </source>
</evidence>
<keyword evidence="2" id="KW-1185">Reference proteome</keyword>
<evidence type="ECO:0008006" key="3">
    <source>
        <dbReference type="Google" id="ProtNLM"/>
    </source>
</evidence>
<evidence type="ECO:0000313" key="2">
    <source>
        <dbReference type="Proteomes" id="UP000594008"/>
    </source>
</evidence>
<name>A0A7M2T8A2_STRCW</name>
<accession>A0A7M2T8A2</accession>
<dbReference type="RefSeq" id="WP_189697462.1">
    <property type="nucleotide sequence ID" value="NZ_BMTA01000005.1"/>
</dbReference>
<reference evidence="1 2" key="1">
    <citation type="submission" date="2020-10" db="EMBL/GenBank/DDBJ databases">
        <title>Streptomyces chromofuscus complate genome analysis.</title>
        <authorList>
            <person name="Anwar N."/>
        </authorList>
    </citation>
    <scope>NUCLEOTIDE SEQUENCE [LARGE SCALE GENOMIC DNA]</scope>
    <source>
        <strain evidence="1 2">DSM 40273</strain>
    </source>
</reference>
<gene>
    <name evidence="1" type="ORF">IPT68_01940</name>
</gene>
<sequence length="87" mass="9298">MDRTQLIDVTARRAAEHTNGRPLAAEDINRVLEALFGTVEHPGSIAEALRAKETVILGSFGSFQATDGTAAFRPGKALDEYLQGKTG</sequence>
<dbReference type="KEGG" id="schf:IPT68_01940"/>
<dbReference type="Proteomes" id="UP000594008">
    <property type="component" value="Chromosome"/>
</dbReference>
<proteinExistence type="predicted"/>
<dbReference type="AlphaFoldDB" id="A0A7M2T8A2"/>
<dbReference type="SUPFAM" id="SSF47729">
    <property type="entry name" value="IHF-like DNA-binding proteins"/>
    <property type="match status" value="1"/>
</dbReference>
<dbReference type="InterPro" id="IPR010992">
    <property type="entry name" value="IHF-like_DNA-bd_dom_sf"/>
</dbReference>
<dbReference type="EMBL" id="CP063374">
    <property type="protein sequence ID" value="QOV44802.1"/>
    <property type="molecule type" value="Genomic_DNA"/>
</dbReference>
<protein>
    <recommendedName>
        <fullName evidence="3">HU family DNA-binding protein</fullName>
    </recommendedName>
</protein>